<reference evidence="2" key="2">
    <citation type="journal article" date="2017" name="Nat. Plants">
        <title>The Aegilops tauschii genome reveals multiple impacts of transposons.</title>
        <authorList>
            <person name="Zhao G."/>
            <person name="Zou C."/>
            <person name="Li K."/>
            <person name="Wang K."/>
            <person name="Li T."/>
            <person name="Gao L."/>
            <person name="Zhang X."/>
            <person name="Wang H."/>
            <person name="Yang Z."/>
            <person name="Liu X."/>
            <person name="Jiang W."/>
            <person name="Mao L."/>
            <person name="Kong X."/>
            <person name="Jiao Y."/>
            <person name="Jia J."/>
        </authorList>
    </citation>
    <scope>NUCLEOTIDE SEQUENCE [LARGE SCALE GENOMIC DNA]</scope>
    <source>
        <strain evidence="2">cv. AL8/78</strain>
    </source>
</reference>
<evidence type="ECO:0000313" key="2">
    <source>
        <dbReference type="Proteomes" id="UP000015105"/>
    </source>
</evidence>
<protein>
    <submittedName>
        <fullName evidence="1">Uncharacterized protein</fullName>
    </submittedName>
</protein>
<dbReference type="EnsemblPlants" id="AET1Gv20078700.11">
    <property type="protein sequence ID" value="AET1Gv20078700.11"/>
    <property type="gene ID" value="AET1Gv20078700"/>
</dbReference>
<reference evidence="2" key="1">
    <citation type="journal article" date="2014" name="Science">
        <title>Ancient hybridizations among the ancestral genomes of bread wheat.</title>
        <authorList>
            <consortium name="International Wheat Genome Sequencing Consortium,"/>
            <person name="Marcussen T."/>
            <person name="Sandve S.R."/>
            <person name="Heier L."/>
            <person name="Spannagl M."/>
            <person name="Pfeifer M."/>
            <person name="Jakobsen K.S."/>
            <person name="Wulff B.B."/>
            <person name="Steuernagel B."/>
            <person name="Mayer K.F."/>
            <person name="Olsen O.A."/>
        </authorList>
    </citation>
    <scope>NUCLEOTIDE SEQUENCE [LARGE SCALE GENOMIC DNA]</scope>
    <source>
        <strain evidence="2">cv. AL8/78</strain>
    </source>
</reference>
<sequence length="51" mass="5841">MIFHPVTNSCFCRSRFRPTKVHPKSTLRSNQLLSIMLYMMASSAALPYPPL</sequence>
<evidence type="ECO:0000313" key="1">
    <source>
        <dbReference type="EnsemblPlants" id="AET1Gv20078700.11"/>
    </source>
</evidence>
<dbReference type="AlphaFoldDB" id="A0A452XND7"/>
<organism evidence="1 2">
    <name type="scientific">Aegilops tauschii subsp. strangulata</name>
    <name type="common">Goatgrass</name>
    <dbReference type="NCBI Taxonomy" id="200361"/>
    <lineage>
        <taxon>Eukaryota</taxon>
        <taxon>Viridiplantae</taxon>
        <taxon>Streptophyta</taxon>
        <taxon>Embryophyta</taxon>
        <taxon>Tracheophyta</taxon>
        <taxon>Spermatophyta</taxon>
        <taxon>Magnoliopsida</taxon>
        <taxon>Liliopsida</taxon>
        <taxon>Poales</taxon>
        <taxon>Poaceae</taxon>
        <taxon>BOP clade</taxon>
        <taxon>Pooideae</taxon>
        <taxon>Triticodae</taxon>
        <taxon>Triticeae</taxon>
        <taxon>Triticinae</taxon>
        <taxon>Aegilops</taxon>
    </lineage>
</organism>
<proteinExistence type="predicted"/>
<name>A0A452XND7_AEGTS</name>
<keyword evidence="2" id="KW-1185">Reference proteome</keyword>
<dbReference type="Gramene" id="AET1Gv20078700.11">
    <property type="protein sequence ID" value="AET1Gv20078700.11"/>
    <property type="gene ID" value="AET1Gv20078700"/>
</dbReference>
<reference evidence="1" key="5">
    <citation type="journal article" date="2021" name="G3 (Bethesda)">
        <title>Aegilops tauschii genome assembly Aet v5.0 features greater sequence contiguity and improved annotation.</title>
        <authorList>
            <person name="Wang L."/>
            <person name="Zhu T."/>
            <person name="Rodriguez J.C."/>
            <person name="Deal K.R."/>
            <person name="Dubcovsky J."/>
            <person name="McGuire P.E."/>
            <person name="Lux T."/>
            <person name="Spannagl M."/>
            <person name="Mayer K.F.X."/>
            <person name="Baldrich P."/>
            <person name="Meyers B.C."/>
            <person name="Huo N."/>
            <person name="Gu Y.Q."/>
            <person name="Zhou H."/>
            <person name="Devos K.M."/>
            <person name="Bennetzen J.L."/>
            <person name="Unver T."/>
            <person name="Budak H."/>
            <person name="Gulick P.J."/>
            <person name="Galiba G."/>
            <person name="Kalapos B."/>
            <person name="Nelson D.R."/>
            <person name="Li P."/>
            <person name="You F.M."/>
            <person name="Luo M.C."/>
            <person name="Dvorak J."/>
        </authorList>
    </citation>
    <scope>NUCLEOTIDE SEQUENCE [LARGE SCALE GENOMIC DNA]</scope>
    <source>
        <strain evidence="1">cv. AL8/78</strain>
    </source>
</reference>
<dbReference type="Proteomes" id="UP000015105">
    <property type="component" value="Chromosome 1D"/>
</dbReference>
<accession>A0A452XND7</accession>
<reference evidence="1" key="3">
    <citation type="journal article" date="2017" name="Nature">
        <title>Genome sequence of the progenitor of the wheat D genome Aegilops tauschii.</title>
        <authorList>
            <person name="Luo M.C."/>
            <person name="Gu Y.Q."/>
            <person name="Puiu D."/>
            <person name="Wang H."/>
            <person name="Twardziok S.O."/>
            <person name="Deal K.R."/>
            <person name="Huo N."/>
            <person name="Zhu T."/>
            <person name="Wang L."/>
            <person name="Wang Y."/>
            <person name="McGuire P.E."/>
            <person name="Liu S."/>
            <person name="Long H."/>
            <person name="Ramasamy R.K."/>
            <person name="Rodriguez J.C."/>
            <person name="Van S.L."/>
            <person name="Yuan L."/>
            <person name="Wang Z."/>
            <person name="Xia Z."/>
            <person name="Xiao L."/>
            <person name="Anderson O.D."/>
            <person name="Ouyang S."/>
            <person name="Liang Y."/>
            <person name="Zimin A.V."/>
            <person name="Pertea G."/>
            <person name="Qi P."/>
            <person name="Bennetzen J.L."/>
            <person name="Dai X."/>
            <person name="Dawson M.W."/>
            <person name="Muller H.G."/>
            <person name="Kugler K."/>
            <person name="Rivarola-Duarte L."/>
            <person name="Spannagl M."/>
            <person name="Mayer K.F.X."/>
            <person name="Lu F.H."/>
            <person name="Bevan M.W."/>
            <person name="Leroy P."/>
            <person name="Li P."/>
            <person name="You F.M."/>
            <person name="Sun Q."/>
            <person name="Liu Z."/>
            <person name="Lyons E."/>
            <person name="Wicker T."/>
            <person name="Salzberg S.L."/>
            <person name="Devos K.M."/>
            <person name="Dvorak J."/>
        </authorList>
    </citation>
    <scope>NUCLEOTIDE SEQUENCE [LARGE SCALE GENOMIC DNA]</scope>
    <source>
        <strain evidence="1">cv. AL8/78</strain>
    </source>
</reference>
<reference evidence="1" key="4">
    <citation type="submission" date="2019-03" db="UniProtKB">
        <authorList>
            <consortium name="EnsemblPlants"/>
        </authorList>
    </citation>
    <scope>IDENTIFICATION</scope>
</reference>